<feature type="compositionally biased region" description="Polar residues" evidence="1">
    <location>
        <begin position="352"/>
        <end position="365"/>
    </location>
</feature>
<keyword evidence="3" id="KW-1185">Reference proteome</keyword>
<accession>A0AAD6CT45</accession>
<name>A0AAD6CT45_9EURO</name>
<sequence length="513" mass="58016">MADSQNHLPDLWLTLAAADDGCAELRPINCHINRLQNDKESLSVTKSSSSSVSPLSEFNEEGLVTEMKSPLHSPAFVPEQTADVTMKDVIDDTSMLPQDGLARNRADRASTHDSDALTEIDDAIKHYDVGPPSTQMVSTPEHFLDPHAPRVSYELFEKTGLFEIKETPSKASRSLQTFTFSPTRSPGNWKIQKYRGPAKCLPLHLLEVLDEWHQNNPLEAPPCQWKGRTEGTQKWENFKIFDHEGDEHEVSIFKITVTRPKFRSYNVMVLHSENAPEVFVDCATNCRPPNMRGTGFQGLYVVAWLGLTQGFENDNCAIWVWAPEGTDIPFRPGWFTPETRNKQPRSIKIEKSSTQITPRKNTPSRPVTFYSPESDTMPAPHSGKQGIKYESDEEGIVASTRVCRNLFSPPSIRFKLRSDNSPNVRIFAFNDQTDSRAVFNKAREFYQDKDYFREMALLCKVPGQEELRYIGEGCEDEFDLLCDDIKKLSLYRDEVGVTEMKPAGSLTVEATLV</sequence>
<reference evidence="2 3" key="1">
    <citation type="journal article" date="2023" name="IMA Fungus">
        <title>Comparative genomic study of the Penicillium genus elucidates a diverse pangenome and 15 lateral gene transfer events.</title>
        <authorList>
            <person name="Petersen C."/>
            <person name="Sorensen T."/>
            <person name="Nielsen M.R."/>
            <person name="Sondergaard T.E."/>
            <person name="Sorensen J.L."/>
            <person name="Fitzpatrick D.A."/>
            <person name="Frisvad J.C."/>
            <person name="Nielsen K.L."/>
        </authorList>
    </citation>
    <scope>NUCLEOTIDE SEQUENCE [LARGE SCALE GENOMIC DNA]</scope>
    <source>
        <strain evidence="2 3">IBT 35679</strain>
    </source>
</reference>
<dbReference type="AlphaFoldDB" id="A0AAD6CT45"/>
<dbReference type="EMBL" id="JAQIZZ010000006">
    <property type="protein sequence ID" value="KAJ5538173.1"/>
    <property type="molecule type" value="Genomic_DNA"/>
</dbReference>
<evidence type="ECO:0000313" key="3">
    <source>
        <dbReference type="Proteomes" id="UP001220324"/>
    </source>
</evidence>
<feature type="region of interest" description="Disordered" evidence="1">
    <location>
        <begin position="335"/>
        <end position="385"/>
    </location>
</feature>
<organism evidence="2 3">
    <name type="scientific">Penicillium frequentans</name>
    <dbReference type="NCBI Taxonomy" id="3151616"/>
    <lineage>
        <taxon>Eukaryota</taxon>
        <taxon>Fungi</taxon>
        <taxon>Dikarya</taxon>
        <taxon>Ascomycota</taxon>
        <taxon>Pezizomycotina</taxon>
        <taxon>Eurotiomycetes</taxon>
        <taxon>Eurotiomycetidae</taxon>
        <taxon>Eurotiales</taxon>
        <taxon>Aspergillaceae</taxon>
        <taxon>Penicillium</taxon>
    </lineage>
</organism>
<proteinExistence type="predicted"/>
<evidence type="ECO:0000256" key="1">
    <source>
        <dbReference type="SAM" id="MobiDB-lite"/>
    </source>
</evidence>
<dbReference type="Proteomes" id="UP001220324">
    <property type="component" value="Unassembled WGS sequence"/>
</dbReference>
<comment type="caution">
    <text evidence="2">The sequence shown here is derived from an EMBL/GenBank/DDBJ whole genome shotgun (WGS) entry which is preliminary data.</text>
</comment>
<gene>
    <name evidence="2" type="ORF">N7494_007652</name>
</gene>
<evidence type="ECO:0000313" key="2">
    <source>
        <dbReference type="EMBL" id="KAJ5538173.1"/>
    </source>
</evidence>
<protein>
    <submittedName>
        <fullName evidence="2">Uncharacterized protein</fullName>
    </submittedName>
</protein>